<gene>
    <name evidence="4" type="ORF">BEN48_12705</name>
</gene>
<evidence type="ECO:0000256" key="1">
    <source>
        <dbReference type="SAM" id="MobiDB-lite"/>
    </source>
</evidence>
<keyword evidence="5" id="KW-1185">Reference proteome</keyword>
<feature type="region of interest" description="Disordered" evidence="1">
    <location>
        <begin position="146"/>
        <end position="165"/>
    </location>
</feature>
<evidence type="ECO:0000313" key="5">
    <source>
        <dbReference type="Proteomes" id="UP000177791"/>
    </source>
</evidence>
<feature type="compositionally biased region" description="Polar residues" evidence="1">
    <location>
        <begin position="206"/>
        <end position="219"/>
    </location>
</feature>
<sequence>MFEDFPNLHPLVVHFPIVLLLLGAALQAVLVYKVWPPVKWITIGVMAGGFAGALAASTVFHALPVGLAPRAAAVYASHEQFAGYTLWLSGITLLLAGIGKYFRIERRAYEVLVLVSAVATAGVLSVAGHRGAQLIYVEGVGPQGRLLDKSHGHGGEEPLPGMDMEADGHVAAEGAEGQQNDSPTASGRQAPLEMPASQEMPGMDMSGNNSPRQGSSTAPGQMGDMDMSGSQPARPARSASPAGAVPDMPGMKMPSSKGTQPMPAGMDMSRPTKPKQLQMQMEAMPEMENMPGRNKPAAGAKKPAKDKSGMEGMGNMTDMPGMPAPSPRQPTQARPPMGNMQDMPGMEKGQAMPTMPGMSMPANPMDRFRFEDNNPARNQPKTDKQ</sequence>
<evidence type="ECO:0000259" key="3">
    <source>
        <dbReference type="Pfam" id="PF09990"/>
    </source>
</evidence>
<accession>A0A1G1T6L0</accession>
<reference evidence="4 5" key="1">
    <citation type="submission" date="2016-08" db="EMBL/GenBank/DDBJ databases">
        <title>Hymenobacter coccineus sp. nov., Hymenobacter lapidarius sp. nov. and Hymenobacter glacialis sp. nov., isolated from Antarctic soil.</title>
        <authorList>
            <person name="Sedlacek I."/>
            <person name="Kralova S."/>
            <person name="Kyrova K."/>
            <person name="Maslanova I."/>
            <person name="Stankova E."/>
            <person name="Vrbovska V."/>
            <person name="Nemec M."/>
            <person name="Bartak M."/>
            <person name="Svec P."/>
            <person name="Busse H.-J."/>
            <person name="Pantucek R."/>
        </authorList>
    </citation>
    <scope>NUCLEOTIDE SEQUENCE [LARGE SCALE GENOMIC DNA]</scope>
    <source>
        <strain evidence="4 5">CCM 8648</strain>
    </source>
</reference>
<comment type="caution">
    <text evidence="4">The sequence shown here is derived from an EMBL/GenBank/DDBJ whole genome shotgun (WGS) entry which is preliminary data.</text>
</comment>
<name>A0A1G1T6L0_9BACT</name>
<proteinExistence type="predicted"/>
<feature type="domain" description="DUF2231" evidence="3">
    <location>
        <begin position="7"/>
        <end position="141"/>
    </location>
</feature>
<organism evidence="4 5">
    <name type="scientific">Hymenobacter glacialis</name>
    <dbReference type="NCBI Taxonomy" id="1908236"/>
    <lineage>
        <taxon>Bacteria</taxon>
        <taxon>Pseudomonadati</taxon>
        <taxon>Bacteroidota</taxon>
        <taxon>Cytophagia</taxon>
        <taxon>Cytophagales</taxon>
        <taxon>Hymenobacteraceae</taxon>
        <taxon>Hymenobacter</taxon>
    </lineage>
</organism>
<feature type="transmembrane region" description="Helical" evidence="2">
    <location>
        <begin position="44"/>
        <end position="64"/>
    </location>
</feature>
<feature type="region of interest" description="Disordered" evidence="1">
    <location>
        <begin position="288"/>
        <end position="385"/>
    </location>
</feature>
<dbReference type="InterPro" id="IPR019251">
    <property type="entry name" value="DUF2231_TM"/>
</dbReference>
<dbReference type="OrthoDB" id="9792840at2"/>
<feature type="transmembrane region" description="Helical" evidence="2">
    <location>
        <begin position="12"/>
        <end position="32"/>
    </location>
</feature>
<keyword evidence="2" id="KW-1133">Transmembrane helix</keyword>
<dbReference type="EMBL" id="MDZC01000049">
    <property type="protein sequence ID" value="OGX86489.1"/>
    <property type="molecule type" value="Genomic_DNA"/>
</dbReference>
<dbReference type="Pfam" id="PF09990">
    <property type="entry name" value="DUF2231"/>
    <property type="match status" value="1"/>
</dbReference>
<keyword evidence="2" id="KW-0812">Transmembrane</keyword>
<keyword evidence="2" id="KW-0472">Membrane</keyword>
<feature type="transmembrane region" description="Helical" evidence="2">
    <location>
        <begin position="109"/>
        <end position="128"/>
    </location>
</feature>
<dbReference type="AlphaFoldDB" id="A0A1G1T6L0"/>
<protein>
    <recommendedName>
        <fullName evidence="3">DUF2231 domain-containing protein</fullName>
    </recommendedName>
</protein>
<feature type="compositionally biased region" description="Low complexity" evidence="1">
    <location>
        <begin position="228"/>
        <end position="246"/>
    </location>
</feature>
<dbReference type="RefSeq" id="WP_070733759.1">
    <property type="nucleotide sequence ID" value="NZ_MDZC01000049.1"/>
</dbReference>
<dbReference type="Proteomes" id="UP000177791">
    <property type="component" value="Unassembled WGS sequence"/>
</dbReference>
<evidence type="ECO:0000256" key="2">
    <source>
        <dbReference type="SAM" id="Phobius"/>
    </source>
</evidence>
<feature type="transmembrane region" description="Helical" evidence="2">
    <location>
        <begin position="84"/>
        <end position="102"/>
    </location>
</feature>
<feature type="compositionally biased region" description="Basic and acidic residues" evidence="1">
    <location>
        <begin position="146"/>
        <end position="156"/>
    </location>
</feature>
<feature type="region of interest" description="Disordered" evidence="1">
    <location>
        <begin position="195"/>
        <end position="275"/>
    </location>
</feature>
<dbReference type="STRING" id="1908236.BEN48_12705"/>
<evidence type="ECO:0000313" key="4">
    <source>
        <dbReference type="EMBL" id="OGX86489.1"/>
    </source>
</evidence>
<feature type="compositionally biased region" description="Basic and acidic residues" evidence="1">
    <location>
        <begin position="366"/>
        <end position="385"/>
    </location>
</feature>